<dbReference type="EMBL" id="JBHSFP010000018">
    <property type="protein sequence ID" value="MFC4533937.1"/>
    <property type="molecule type" value="Genomic_DNA"/>
</dbReference>
<sequence>MAYEPMTVAGVEVVPLRDAVGPMGGDLRQPPREKFTGGSPEHRAALAGDEWTLHFRCYLLRGRTGRLVLVDAGLGGRDSPAASWAPVPGRLVDELAAVGVSPADVGTVVLTHLHSDHASGAVTDGVATFPNARHVVQRAEVDWIEGAGPNPILERVLRPLTGLVDAVEGDAEVAPGVRVLLAPGHTPGHQVVEIGPLTLTGDVILHPVQLADPAIEYAHDDDPARAAETRRQVLRRSRSRGGLIGTAHFPEPFTRLVPAEPGGDPGAVGGAESGSGAAARGGP</sequence>
<evidence type="ECO:0000256" key="2">
    <source>
        <dbReference type="ARBA" id="ARBA00022723"/>
    </source>
</evidence>
<evidence type="ECO:0000313" key="8">
    <source>
        <dbReference type="Proteomes" id="UP001596004"/>
    </source>
</evidence>
<evidence type="ECO:0000256" key="3">
    <source>
        <dbReference type="ARBA" id="ARBA00022801"/>
    </source>
</evidence>
<dbReference type="Pfam" id="PF00753">
    <property type="entry name" value="Lactamase_B"/>
    <property type="match status" value="1"/>
</dbReference>
<evidence type="ECO:0000313" key="7">
    <source>
        <dbReference type="EMBL" id="MFC4533937.1"/>
    </source>
</evidence>
<evidence type="ECO:0000256" key="4">
    <source>
        <dbReference type="ARBA" id="ARBA00022833"/>
    </source>
</evidence>
<gene>
    <name evidence="7" type="ORF">ACFO60_24505</name>
</gene>
<comment type="similarity">
    <text evidence="1">Belongs to the metallo-beta-lactamase superfamily.</text>
</comment>
<comment type="caution">
    <text evidence="7">The sequence shown here is derived from an EMBL/GenBank/DDBJ whole genome shotgun (WGS) entry which is preliminary data.</text>
</comment>
<dbReference type="SUPFAM" id="SSF56281">
    <property type="entry name" value="Metallo-hydrolase/oxidoreductase"/>
    <property type="match status" value="1"/>
</dbReference>
<evidence type="ECO:0000256" key="5">
    <source>
        <dbReference type="SAM" id="MobiDB-lite"/>
    </source>
</evidence>
<dbReference type="InterPro" id="IPR051013">
    <property type="entry name" value="MBL_superfamily_lactonases"/>
</dbReference>
<keyword evidence="3" id="KW-0378">Hydrolase</keyword>
<name>A0ABV9CMF4_9ACTN</name>
<accession>A0ABV9CMF4</accession>
<feature type="region of interest" description="Disordered" evidence="5">
    <location>
        <begin position="235"/>
        <end position="283"/>
    </location>
</feature>
<dbReference type="PANTHER" id="PTHR42978">
    <property type="entry name" value="QUORUM-QUENCHING LACTONASE YTNP-RELATED-RELATED"/>
    <property type="match status" value="1"/>
</dbReference>
<evidence type="ECO:0000259" key="6">
    <source>
        <dbReference type="SMART" id="SM00849"/>
    </source>
</evidence>
<organism evidence="7 8">
    <name type="scientific">Sphaerisporangium dianthi</name>
    <dbReference type="NCBI Taxonomy" id="1436120"/>
    <lineage>
        <taxon>Bacteria</taxon>
        <taxon>Bacillati</taxon>
        <taxon>Actinomycetota</taxon>
        <taxon>Actinomycetes</taxon>
        <taxon>Streptosporangiales</taxon>
        <taxon>Streptosporangiaceae</taxon>
        <taxon>Sphaerisporangium</taxon>
    </lineage>
</organism>
<proteinExistence type="inferred from homology"/>
<keyword evidence="4" id="KW-0862">Zinc</keyword>
<dbReference type="InterPro" id="IPR001279">
    <property type="entry name" value="Metallo-B-lactamas"/>
</dbReference>
<evidence type="ECO:0000256" key="1">
    <source>
        <dbReference type="ARBA" id="ARBA00007749"/>
    </source>
</evidence>
<dbReference type="SMART" id="SM00849">
    <property type="entry name" value="Lactamase_B"/>
    <property type="match status" value="1"/>
</dbReference>
<dbReference type="RefSeq" id="WP_380843857.1">
    <property type="nucleotide sequence ID" value="NZ_JBHSFP010000018.1"/>
</dbReference>
<dbReference type="PANTHER" id="PTHR42978:SF6">
    <property type="entry name" value="QUORUM-QUENCHING LACTONASE YTNP-RELATED"/>
    <property type="match status" value="1"/>
</dbReference>
<keyword evidence="2" id="KW-0479">Metal-binding</keyword>
<dbReference type="Gene3D" id="3.60.15.10">
    <property type="entry name" value="Ribonuclease Z/Hydroxyacylglutathione hydrolase-like"/>
    <property type="match status" value="1"/>
</dbReference>
<dbReference type="InterPro" id="IPR036866">
    <property type="entry name" value="RibonucZ/Hydroxyglut_hydro"/>
</dbReference>
<protein>
    <submittedName>
        <fullName evidence="7">MBL fold metallo-hydrolase</fullName>
    </submittedName>
</protein>
<keyword evidence="8" id="KW-1185">Reference proteome</keyword>
<reference evidence="8" key="1">
    <citation type="journal article" date="2019" name="Int. J. Syst. Evol. Microbiol.">
        <title>The Global Catalogue of Microorganisms (GCM) 10K type strain sequencing project: providing services to taxonomists for standard genome sequencing and annotation.</title>
        <authorList>
            <consortium name="The Broad Institute Genomics Platform"/>
            <consortium name="The Broad Institute Genome Sequencing Center for Infectious Disease"/>
            <person name="Wu L."/>
            <person name="Ma J."/>
        </authorList>
    </citation>
    <scope>NUCLEOTIDE SEQUENCE [LARGE SCALE GENOMIC DNA]</scope>
    <source>
        <strain evidence="8">CGMCC 4.7132</strain>
    </source>
</reference>
<feature type="domain" description="Metallo-beta-lactamase" evidence="6">
    <location>
        <begin position="54"/>
        <end position="248"/>
    </location>
</feature>
<feature type="compositionally biased region" description="Gly residues" evidence="5">
    <location>
        <begin position="263"/>
        <end position="283"/>
    </location>
</feature>
<dbReference type="Proteomes" id="UP001596004">
    <property type="component" value="Unassembled WGS sequence"/>
</dbReference>